<dbReference type="OrthoDB" id="7929252at2"/>
<dbReference type="Gene3D" id="2.40.50.100">
    <property type="match status" value="1"/>
</dbReference>
<dbReference type="Proteomes" id="UP000294562">
    <property type="component" value="Unassembled WGS sequence"/>
</dbReference>
<dbReference type="SUPFAM" id="SSF111369">
    <property type="entry name" value="HlyD-like secretion proteins"/>
    <property type="match status" value="1"/>
</dbReference>
<name>A0A4R6B2K1_9RHOB</name>
<evidence type="ECO:0000313" key="2">
    <source>
        <dbReference type="Proteomes" id="UP000294562"/>
    </source>
</evidence>
<accession>A0A4R6B2K1</accession>
<dbReference type="EMBL" id="SMZO01000010">
    <property type="protein sequence ID" value="TDL89408.1"/>
    <property type="molecule type" value="Genomic_DNA"/>
</dbReference>
<evidence type="ECO:0000313" key="1">
    <source>
        <dbReference type="EMBL" id="TDL89408.1"/>
    </source>
</evidence>
<organism evidence="1 2">
    <name type="scientific">Meridianimarinicoccus aquatilis</name>
    <dbReference type="NCBI Taxonomy" id="2552766"/>
    <lineage>
        <taxon>Bacteria</taxon>
        <taxon>Pseudomonadati</taxon>
        <taxon>Pseudomonadota</taxon>
        <taxon>Alphaproteobacteria</taxon>
        <taxon>Rhodobacterales</taxon>
        <taxon>Paracoccaceae</taxon>
        <taxon>Meridianimarinicoccus</taxon>
    </lineage>
</organism>
<dbReference type="RefSeq" id="WP_133341982.1">
    <property type="nucleotide sequence ID" value="NZ_SMZO01000010.1"/>
</dbReference>
<protein>
    <submittedName>
        <fullName evidence="1">HlyD family secretion protein</fullName>
    </submittedName>
</protein>
<dbReference type="Gene3D" id="1.10.287.470">
    <property type="entry name" value="Helix hairpin bin"/>
    <property type="match status" value="1"/>
</dbReference>
<sequence length="412" mass="44850">MFELLFCSFFTIFPDYLYRRFRQGKRVGREINLFSVWYELRWGLTGCVMLTVLLITTVFYFHPSTSAVSSFFRTVTILPQIPGRVEEVYVTTKQEVSEGDPIFKIEDSTQRTAVVAAERRIAEVEASLAVARDQLAAASGTADQAVGLLERSQDELARQLNLQARNANVVAGREIDRLQNSVNSRQGAVDAAFANVQALQTQIDVLIPAQMATAEANLAQAQAELDKTIVVAGEDGEVEQFQLQVGDYVSAVLRPAGILVPAEFEEGRFVAGFGQLAGQIIKPGMLAEIACASQPFTVIPMVITAVQPVIATGQFRPSDQLIDLQSRSQTPGTLTVNMEPLFPGHADAIPPGSDCVANAYTSFHDQLDDPSLGFWTKLGMHGVDTVGMIHAIILRAQTLLLPVRSLVLSGGH</sequence>
<proteinExistence type="predicted"/>
<keyword evidence="2" id="KW-1185">Reference proteome</keyword>
<comment type="caution">
    <text evidence="1">The sequence shown here is derived from an EMBL/GenBank/DDBJ whole genome shotgun (WGS) entry which is preliminary data.</text>
</comment>
<gene>
    <name evidence="1" type="ORF">E2L05_05920</name>
</gene>
<dbReference type="PANTHER" id="PTHR30367">
    <property type="entry name" value="P-HYDROXYBENZOIC ACID EFFLUX PUMP SUBUNIT AAEA-RELATED"/>
    <property type="match status" value="1"/>
</dbReference>
<dbReference type="PANTHER" id="PTHR30367:SF12">
    <property type="entry name" value="P-HYDROXYBENZOIC ACID EFFLUX PUMP SUBUNIT AAEA"/>
    <property type="match status" value="1"/>
</dbReference>
<reference evidence="1 2" key="1">
    <citation type="submission" date="2019-03" db="EMBL/GenBank/DDBJ databases">
        <title>Rhodobacteraceae bacterium SM1902, a new member of the family Rhodobacteraceae isolated from Yantai.</title>
        <authorList>
            <person name="Sun Y."/>
        </authorList>
    </citation>
    <scope>NUCLEOTIDE SEQUENCE [LARGE SCALE GENOMIC DNA]</scope>
    <source>
        <strain evidence="1 2">SM1902</strain>
    </source>
</reference>
<dbReference type="InterPro" id="IPR050393">
    <property type="entry name" value="MFP_Efflux_Pump"/>
</dbReference>
<dbReference type="AlphaFoldDB" id="A0A4R6B2K1"/>